<dbReference type="InterPro" id="IPR002810">
    <property type="entry name" value="NfeD-like_C"/>
</dbReference>
<evidence type="ECO:0000256" key="6">
    <source>
        <dbReference type="ARBA" id="ARBA00023136"/>
    </source>
</evidence>
<evidence type="ECO:0000256" key="2">
    <source>
        <dbReference type="ARBA" id="ARBA00022475"/>
    </source>
</evidence>
<feature type="non-terminal residue" evidence="10">
    <location>
        <position position="1"/>
    </location>
</feature>
<dbReference type="Pfam" id="PF01957">
    <property type="entry name" value="NfeD"/>
    <property type="match status" value="1"/>
</dbReference>
<organism evidence="10 11">
    <name type="scientific">Klebsiella aerogenes</name>
    <name type="common">Enterobacter aerogenes</name>
    <dbReference type="NCBI Taxonomy" id="548"/>
    <lineage>
        <taxon>Bacteria</taxon>
        <taxon>Pseudomonadati</taxon>
        <taxon>Pseudomonadota</taxon>
        <taxon>Gammaproteobacteria</taxon>
        <taxon>Enterobacterales</taxon>
        <taxon>Enterobacteriaceae</taxon>
        <taxon>Klebsiella/Raoultella group</taxon>
        <taxon>Klebsiella</taxon>
    </lineage>
</organism>
<evidence type="ECO:0000313" key="10">
    <source>
        <dbReference type="EMBL" id="MDX7018990.1"/>
    </source>
</evidence>
<dbReference type="Gene3D" id="2.40.50.140">
    <property type="entry name" value="Nucleic acid-binding proteins"/>
    <property type="match status" value="1"/>
</dbReference>
<evidence type="ECO:0000256" key="8">
    <source>
        <dbReference type="ARBA" id="ARBA00067164"/>
    </source>
</evidence>
<accession>A0AAW9EBS2</accession>
<keyword evidence="2" id="KW-1003">Cell membrane</keyword>
<keyword evidence="3" id="KW-0997">Cell inner membrane</keyword>
<evidence type="ECO:0000256" key="3">
    <source>
        <dbReference type="ARBA" id="ARBA00022519"/>
    </source>
</evidence>
<gene>
    <name evidence="10" type="ORF">SJ059_31685</name>
</gene>
<keyword evidence="4" id="KW-0812">Transmembrane</keyword>
<comment type="subcellular location">
    <subcellularLocation>
        <location evidence="1">Cell inner membrane</location>
        <topology evidence="1">Multi-pass membrane protein</topology>
    </subcellularLocation>
</comment>
<comment type="caution">
    <text evidence="10">The sequence shown here is derived from an EMBL/GenBank/DDBJ whole genome shotgun (WGS) entry which is preliminary data.</text>
</comment>
<keyword evidence="5" id="KW-1133">Transmembrane helix</keyword>
<comment type="similarity">
    <text evidence="7">To M.jannaschii MJ0826.</text>
</comment>
<feature type="domain" description="NfeD-like C-terminal" evidence="9">
    <location>
        <begin position="8"/>
        <end position="48"/>
    </location>
</feature>
<reference evidence="10" key="1">
    <citation type="submission" date="2023-11" db="EMBL/GenBank/DDBJ databases">
        <title>Detection of rare carbapenemases in Enterobacterales - comparison of two colorimetric and two CIM-based carbapenemase assays.</title>
        <authorList>
            <person name="Schaffarczyk L."/>
            <person name="Noster J."/>
            <person name="Stelzer Y."/>
            <person name="Sattler J."/>
            <person name="Gatermann S."/>
            <person name="Hamprecht A."/>
        </authorList>
    </citation>
    <scope>NUCLEOTIDE SEQUENCE</scope>
    <source>
        <strain evidence="10">CIM-Cont-037</strain>
    </source>
</reference>
<dbReference type="AlphaFoldDB" id="A0AAW9EBS2"/>
<evidence type="ECO:0000313" key="11">
    <source>
        <dbReference type="Proteomes" id="UP001279012"/>
    </source>
</evidence>
<dbReference type="FunFam" id="2.40.50.140:FF:000118">
    <property type="entry name" value="NfeD family protein"/>
    <property type="match status" value="1"/>
</dbReference>
<proteinExistence type="predicted"/>
<dbReference type="EMBL" id="JAWZZT010001556">
    <property type="protein sequence ID" value="MDX7018990.1"/>
    <property type="molecule type" value="Genomic_DNA"/>
</dbReference>
<sequence length="50" mass="5326">FTLDNALINGRGHMRVGDSSWPVVADDDLSAGTRVEVIAVEGITLRVKAC</sequence>
<evidence type="ECO:0000256" key="4">
    <source>
        <dbReference type="ARBA" id="ARBA00022692"/>
    </source>
</evidence>
<protein>
    <recommendedName>
        <fullName evidence="8">Inner membrane protein YbbJ</fullName>
    </recommendedName>
</protein>
<dbReference type="InterPro" id="IPR012340">
    <property type="entry name" value="NA-bd_OB-fold"/>
</dbReference>
<dbReference type="GO" id="GO:0005886">
    <property type="term" value="C:plasma membrane"/>
    <property type="evidence" value="ECO:0007669"/>
    <property type="project" value="UniProtKB-SubCell"/>
</dbReference>
<dbReference type="SUPFAM" id="SSF141322">
    <property type="entry name" value="NfeD domain-like"/>
    <property type="match status" value="1"/>
</dbReference>
<evidence type="ECO:0000256" key="5">
    <source>
        <dbReference type="ARBA" id="ARBA00022989"/>
    </source>
</evidence>
<keyword evidence="6" id="KW-0472">Membrane</keyword>
<name>A0AAW9EBS2_KLEAE</name>
<evidence type="ECO:0000256" key="1">
    <source>
        <dbReference type="ARBA" id="ARBA00004429"/>
    </source>
</evidence>
<evidence type="ECO:0000256" key="7">
    <source>
        <dbReference type="ARBA" id="ARBA00061418"/>
    </source>
</evidence>
<dbReference type="Proteomes" id="UP001279012">
    <property type="component" value="Unassembled WGS sequence"/>
</dbReference>
<evidence type="ECO:0000259" key="9">
    <source>
        <dbReference type="Pfam" id="PF01957"/>
    </source>
</evidence>